<dbReference type="RefSeq" id="WP_316020744.1">
    <property type="nucleotide sequence ID" value="NZ_JAWDID010000055.1"/>
</dbReference>
<dbReference type="EMBL" id="JAWDID010000055">
    <property type="protein sequence ID" value="MDU0342995.1"/>
    <property type="molecule type" value="Genomic_DNA"/>
</dbReference>
<evidence type="ECO:0000313" key="1">
    <source>
        <dbReference type="EMBL" id="MDU0342995.1"/>
    </source>
</evidence>
<organism evidence="1 2">
    <name type="scientific">Bosea rubneri</name>
    <dbReference type="NCBI Taxonomy" id="3075434"/>
    <lineage>
        <taxon>Bacteria</taxon>
        <taxon>Pseudomonadati</taxon>
        <taxon>Pseudomonadota</taxon>
        <taxon>Alphaproteobacteria</taxon>
        <taxon>Hyphomicrobiales</taxon>
        <taxon>Boseaceae</taxon>
        <taxon>Bosea</taxon>
    </lineage>
</organism>
<accession>A0ABU3SDX9</accession>
<name>A0ABU3SDX9_9HYPH</name>
<sequence length="82" mass="9299">MTAPTMAPPLQAILKSELARGNHVAEIGDWPPDCDLLVILSRPFVRRYVLASSVTYRDLDDPHYWKAEYSFGRECLACQFGK</sequence>
<evidence type="ECO:0000313" key="2">
    <source>
        <dbReference type="Proteomes" id="UP001254257"/>
    </source>
</evidence>
<comment type="caution">
    <text evidence="1">The sequence shown here is derived from an EMBL/GenBank/DDBJ whole genome shotgun (WGS) entry which is preliminary data.</text>
</comment>
<keyword evidence="2" id="KW-1185">Reference proteome</keyword>
<gene>
    <name evidence="1" type="ORF">RKE40_24120</name>
</gene>
<dbReference type="Proteomes" id="UP001254257">
    <property type="component" value="Unassembled WGS sequence"/>
</dbReference>
<proteinExistence type="predicted"/>
<reference evidence="1 2" key="1">
    <citation type="submission" date="2023-09" db="EMBL/GenBank/DDBJ databases">
        <title>Whole genome shotgun sequencing (WGS) of Bosea sp. ZW T0_25, isolated from stored onions (Allium cepa).</title>
        <authorList>
            <person name="Stoll D.A."/>
            <person name="Huch M."/>
        </authorList>
    </citation>
    <scope>NUCLEOTIDE SEQUENCE [LARGE SCALE GENOMIC DNA]</scope>
    <source>
        <strain evidence="1 2">ZW T0_25</strain>
    </source>
</reference>
<protein>
    <submittedName>
        <fullName evidence="1">Uncharacterized protein</fullName>
    </submittedName>
</protein>